<dbReference type="EMBL" id="LGRX02014290">
    <property type="protein sequence ID" value="KAK3264892.1"/>
    <property type="molecule type" value="Genomic_DNA"/>
</dbReference>
<name>A0AAE0FRS9_9CHLO</name>
<reference evidence="1 2" key="1">
    <citation type="journal article" date="2015" name="Genome Biol. Evol.">
        <title>Comparative Genomics of a Bacterivorous Green Alga Reveals Evolutionary Causalities and Consequences of Phago-Mixotrophic Mode of Nutrition.</title>
        <authorList>
            <person name="Burns J.A."/>
            <person name="Paasch A."/>
            <person name="Narechania A."/>
            <person name="Kim E."/>
        </authorList>
    </citation>
    <scope>NUCLEOTIDE SEQUENCE [LARGE SCALE GENOMIC DNA]</scope>
    <source>
        <strain evidence="1 2">PLY_AMNH</strain>
    </source>
</reference>
<protein>
    <submittedName>
        <fullName evidence="1">Uncharacterized protein</fullName>
    </submittedName>
</protein>
<evidence type="ECO:0000313" key="1">
    <source>
        <dbReference type="EMBL" id="KAK3264892.1"/>
    </source>
</evidence>
<gene>
    <name evidence="1" type="ORF">CYMTET_26394</name>
</gene>
<keyword evidence="2" id="KW-1185">Reference proteome</keyword>
<comment type="caution">
    <text evidence="1">The sequence shown here is derived from an EMBL/GenBank/DDBJ whole genome shotgun (WGS) entry which is preliminary data.</text>
</comment>
<accession>A0AAE0FRS9</accession>
<dbReference type="Proteomes" id="UP001190700">
    <property type="component" value="Unassembled WGS sequence"/>
</dbReference>
<sequence>MPHSSGRNGGGKAFTDDRALLADARERSSRSYQDACANLPPPCSLLVLRAVRVELFLRGPSEDMFRASEEQEAVMARICALDKGSKGIALRLHTAQEITGVVEGLRAQLCDYPLPLCTVEKGKVSGRIIIARQELENLIDGEQ</sequence>
<dbReference type="AlphaFoldDB" id="A0AAE0FRS9"/>
<proteinExistence type="predicted"/>
<evidence type="ECO:0000313" key="2">
    <source>
        <dbReference type="Proteomes" id="UP001190700"/>
    </source>
</evidence>
<organism evidence="1 2">
    <name type="scientific">Cymbomonas tetramitiformis</name>
    <dbReference type="NCBI Taxonomy" id="36881"/>
    <lineage>
        <taxon>Eukaryota</taxon>
        <taxon>Viridiplantae</taxon>
        <taxon>Chlorophyta</taxon>
        <taxon>Pyramimonadophyceae</taxon>
        <taxon>Pyramimonadales</taxon>
        <taxon>Pyramimonadaceae</taxon>
        <taxon>Cymbomonas</taxon>
    </lineage>
</organism>